<dbReference type="AlphaFoldDB" id="A0AAD6FY61"/>
<reference evidence="3" key="1">
    <citation type="submission" date="2022-12" db="EMBL/GenBank/DDBJ databases">
        <authorList>
            <person name="Petersen C."/>
        </authorList>
    </citation>
    <scope>NUCLEOTIDE SEQUENCE</scope>
    <source>
        <strain evidence="3">IBT 16125</strain>
    </source>
</reference>
<organism evidence="3 4">
    <name type="scientific">Penicillium daleae</name>
    <dbReference type="NCBI Taxonomy" id="63821"/>
    <lineage>
        <taxon>Eukaryota</taxon>
        <taxon>Fungi</taxon>
        <taxon>Dikarya</taxon>
        <taxon>Ascomycota</taxon>
        <taxon>Pezizomycotina</taxon>
        <taxon>Eurotiomycetes</taxon>
        <taxon>Eurotiomycetidae</taxon>
        <taxon>Eurotiales</taxon>
        <taxon>Aspergillaceae</taxon>
        <taxon>Penicillium</taxon>
    </lineage>
</organism>
<proteinExistence type="predicted"/>
<feature type="coiled-coil region" evidence="1">
    <location>
        <begin position="84"/>
        <end position="111"/>
    </location>
</feature>
<dbReference type="EMBL" id="JAPVEA010000008">
    <property type="protein sequence ID" value="KAJ5438190.1"/>
    <property type="molecule type" value="Genomic_DNA"/>
</dbReference>
<comment type="caution">
    <text evidence="3">The sequence shown here is derived from an EMBL/GenBank/DDBJ whole genome shotgun (WGS) entry which is preliminary data.</text>
</comment>
<reference evidence="3" key="2">
    <citation type="journal article" date="2023" name="IMA Fungus">
        <title>Comparative genomic study of the Penicillium genus elucidates a diverse pangenome and 15 lateral gene transfer events.</title>
        <authorList>
            <person name="Petersen C."/>
            <person name="Sorensen T."/>
            <person name="Nielsen M.R."/>
            <person name="Sondergaard T.E."/>
            <person name="Sorensen J.L."/>
            <person name="Fitzpatrick D.A."/>
            <person name="Frisvad J.C."/>
            <person name="Nielsen K.L."/>
        </authorList>
    </citation>
    <scope>NUCLEOTIDE SEQUENCE</scope>
    <source>
        <strain evidence="3">IBT 16125</strain>
    </source>
</reference>
<name>A0AAD6FY61_9EURO</name>
<evidence type="ECO:0000256" key="2">
    <source>
        <dbReference type="SAM" id="SignalP"/>
    </source>
</evidence>
<keyword evidence="1" id="KW-0175">Coiled coil</keyword>
<feature type="signal peptide" evidence="2">
    <location>
        <begin position="1"/>
        <end position="21"/>
    </location>
</feature>
<dbReference type="Proteomes" id="UP001213681">
    <property type="component" value="Unassembled WGS sequence"/>
</dbReference>
<gene>
    <name evidence="3" type="ORF">N7458_009188</name>
</gene>
<accession>A0AAD6FY61</accession>
<keyword evidence="4" id="KW-1185">Reference proteome</keyword>
<evidence type="ECO:0000256" key="1">
    <source>
        <dbReference type="SAM" id="Coils"/>
    </source>
</evidence>
<evidence type="ECO:0000313" key="3">
    <source>
        <dbReference type="EMBL" id="KAJ5438190.1"/>
    </source>
</evidence>
<sequence length="173" mass="19239">MKFTILFHALLVAILSHLAFASAIERSSGLTARDDTNGTVSTPYGDVVSSFLPDGKHKIEFFSDGVLEVTALEREDGGVSFYDVDGKEINMDELNEDDDALEKRVSKWKLAIKFAKLIAKYGKKAWNYIYCVGTAPFWRCGDEFLDCASAGRAPWNCYEGGLCVGMKVYKHCK</sequence>
<feature type="chain" id="PRO_5042058956" evidence="2">
    <location>
        <begin position="22"/>
        <end position="173"/>
    </location>
</feature>
<dbReference type="GeneID" id="81602813"/>
<keyword evidence="2" id="KW-0732">Signal</keyword>
<evidence type="ECO:0000313" key="4">
    <source>
        <dbReference type="Proteomes" id="UP001213681"/>
    </source>
</evidence>
<dbReference type="RefSeq" id="XP_056761419.1">
    <property type="nucleotide sequence ID" value="XM_056912570.1"/>
</dbReference>
<protein>
    <submittedName>
        <fullName evidence="3">Uncharacterized protein</fullName>
    </submittedName>
</protein>